<keyword evidence="1" id="KW-1133">Transmembrane helix</keyword>
<dbReference type="PANTHER" id="PTHR14969">
    <property type="entry name" value="SPHINGOSINE-1-PHOSPHATE PHOSPHOHYDROLASE"/>
    <property type="match status" value="1"/>
</dbReference>
<accession>A0ABV9H722</accession>
<dbReference type="SUPFAM" id="SSF48317">
    <property type="entry name" value="Acid phosphatase/Vanadium-dependent haloperoxidase"/>
    <property type="match status" value="1"/>
</dbReference>
<proteinExistence type="predicted"/>
<organism evidence="4 5">
    <name type="scientific">Daeguia caeni</name>
    <dbReference type="NCBI Taxonomy" id="439612"/>
    <lineage>
        <taxon>Bacteria</taxon>
        <taxon>Pseudomonadati</taxon>
        <taxon>Pseudomonadota</taxon>
        <taxon>Alphaproteobacteria</taxon>
        <taxon>Hyphomicrobiales</taxon>
        <taxon>Brucellaceae</taxon>
        <taxon>Daeguia</taxon>
    </lineage>
</organism>
<keyword evidence="1" id="KW-0812">Transmembrane</keyword>
<evidence type="ECO:0000313" key="5">
    <source>
        <dbReference type="Proteomes" id="UP001596042"/>
    </source>
</evidence>
<keyword evidence="2" id="KW-0732">Signal</keyword>
<feature type="transmembrane region" description="Helical" evidence="1">
    <location>
        <begin position="180"/>
        <end position="206"/>
    </location>
</feature>
<evidence type="ECO:0000256" key="2">
    <source>
        <dbReference type="SAM" id="SignalP"/>
    </source>
</evidence>
<dbReference type="PANTHER" id="PTHR14969:SF13">
    <property type="entry name" value="AT30094P"/>
    <property type="match status" value="1"/>
</dbReference>
<evidence type="ECO:0000259" key="3">
    <source>
        <dbReference type="SMART" id="SM00014"/>
    </source>
</evidence>
<feature type="transmembrane region" description="Helical" evidence="1">
    <location>
        <begin position="85"/>
        <end position="105"/>
    </location>
</feature>
<dbReference type="InterPro" id="IPR000326">
    <property type="entry name" value="PAP2/HPO"/>
</dbReference>
<evidence type="ECO:0000256" key="1">
    <source>
        <dbReference type="SAM" id="Phobius"/>
    </source>
</evidence>
<dbReference type="Gene3D" id="1.20.144.10">
    <property type="entry name" value="Phosphatidic acid phosphatase type 2/haloperoxidase"/>
    <property type="match status" value="1"/>
</dbReference>
<sequence>MGTTVKAMVSNPFRLALALAGALSRPASAGAQPVWMQRMTLMVVLLVPLVVLLHAWDADISRQVQAGTGFFMDSVRFATDFARTAYWFAAALLIWLLSALFLYPASPVRNSPWLLKANWWATLVLLSIVGAGIPLKLIKIAVGRARPYLLESLGPRAFDPFNGADLYQSFPSGHSMMAGILMVSLWIFFPFLRVVTVMICLLLVFSRMAIGAHYPSDVVAGFATGLIMTCCVARYMAARNIIFSTTDGCMLPDV</sequence>
<dbReference type="InterPro" id="IPR036938">
    <property type="entry name" value="PAP2/HPO_sf"/>
</dbReference>
<evidence type="ECO:0000313" key="4">
    <source>
        <dbReference type="EMBL" id="MFC4625356.1"/>
    </source>
</evidence>
<dbReference type="Pfam" id="PF01569">
    <property type="entry name" value="PAP2"/>
    <property type="match status" value="1"/>
</dbReference>
<reference evidence="5" key="1">
    <citation type="journal article" date="2019" name="Int. J. Syst. Evol. Microbiol.">
        <title>The Global Catalogue of Microorganisms (GCM) 10K type strain sequencing project: providing services to taxonomists for standard genome sequencing and annotation.</title>
        <authorList>
            <consortium name="The Broad Institute Genomics Platform"/>
            <consortium name="The Broad Institute Genome Sequencing Center for Infectious Disease"/>
            <person name="Wu L."/>
            <person name="Ma J."/>
        </authorList>
    </citation>
    <scope>NUCLEOTIDE SEQUENCE [LARGE SCALE GENOMIC DNA]</scope>
    <source>
        <strain evidence="5">CGMCC 1.15731</strain>
    </source>
</reference>
<keyword evidence="5" id="KW-1185">Reference proteome</keyword>
<feature type="transmembrane region" description="Helical" evidence="1">
    <location>
        <begin position="117"/>
        <end position="138"/>
    </location>
</feature>
<feature type="signal peptide" evidence="2">
    <location>
        <begin position="1"/>
        <end position="29"/>
    </location>
</feature>
<feature type="transmembrane region" description="Helical" evidence="1">
    <location>
        <begin position="218"/>
        <end position="237"/>
    </location>
</feature>
<keyword evidence="1" id="KW-0472">Membrane</keyword>
<protein>
    <submittedName>
        <fullName evidence="4">Phosphatase PAP2 family protein</fullName>
    </submittedName>
</protein>
<feature type="chain" id="PRO_5045652946" evidence="2">
    <location>
        <begin position="30"/>
        <end position="254"/>
    </location>
</feature>
<name>A0ABV9H722_9HYPH</name>
<feature type="transmembrane region" description="Helical" evidence="1">
    <location>
        <begin position="39"/>
        <end position="56"/>
    </location>
</feature>
<gene>
    <name evidence="4" type="ORF">ACFO1V_08995</name>
</gene>
<comment type="caution">
    <text evidence="4">The sequence shown here is derived from an EMBL/GenBank/DDBJ whole genome shotgun (WGS) entry which is preliminary data.</text>
</comment>
<dbReference type="Proteomes" id="UP001596042">
    <property type="component" value="Unassembled WGS sequence"/>
</dbReference>
<dbReference type="RefSeq" id="WP_374829264.1">
    <property type="nucleotide sequence ID" value="NZ_JBHEEZ010000001.1"/>
</dbReference>
<dbReference type="EMBL" id="JBHSEL010000053">
    <property type="protein sequence ID" value="MFC4625356.1"/>
    <property type="molecule type" value="Genomic_DNA"/>
</dbReference>
<dbReference type="SMART" id="SM00014">
    <property type="entry name" value="acidPPc"/>
    <property type="match status" value="1"/>
</dbReference>
<feature type="domain" description="Phosphatidic acid phosphatase type 2/haloperoxidase" evidence="3">
    <location>
        <begin position="124"/>
        <end position="233"/>
    </location>
</feature>